<name>D6XUH4_BACIE</name>
<protein>
    <submittedName>
        <fullName evidence="1">Uncharacterized protein</fullName>
    </submittedName>
</protein>
<accession>D6XUH4</accession>
<dbReference type="Proteomes" id="UP000000271">
    <property type="component" value="Chromosome"/>
</dbReference>
<gene>
    <name evidence="1" type="ordered locus">Bsel_1956</name>
</gene>
<sequence>MFKKFFSKTCFFCGKKSKDTTPYLNDGGETVHVCFQCVPVAERRALRKK</sequence>
<dbReference type="AlphaFoldDB" id="D6XUH4"/>
<keyword evidence="2" id="KW-1185">Reference proteome</keyword>
<dbReference type="STRING" id="439292.Bsel_1956"/>
<reference evidence="1" key="1">
    <citation type="submission" date="2009-10" db="EMBL/GenBank/DDBJ databases">
        <title>Complete sequence of Bacillus selenitireducens MLS10.</title>
        <authorList>
            <consortium name="US DOE Joint Genome Institute"/>
            <person name="Lucas S."/>
            <person name="Copeland A."/>
            <person name="Lapidus A."/>
            <person name="Glavina del Rio T."/>
            <person name="Dalin E."/>
            <person name="Tice H."/>
            <person name="Bruce D."/>
            <person name="Goodwin L."/>
            <person name="Pitluck S."/>
            <person name="Sims D."/>
            <person name="Brettin T."/>
            <person name="Detter J.C."/>
            <person name="Han C."/>
            <person name="Larimer F."/>
            <person name="Land M."/>
            <person name="Hauser L."/>
            <person name="Kyrpides N."/>
            <person name="Ovchinnikova G."/>
            <person name="Stolz J."/>
        </authorList>
    </citation>
    <scope>NUCLEOTIDE SEQUENCE [LARGE SCALE GENOMIC DNA]</scope>
    <source>
        <strain evidence="1">MLS10</strain>
    </source>
</reference>
<proteinExistence type="predicted"/>
<evidence type="ECO:0000313" key="1">
    <source>
        <dbReference type="EMBL" id="ADH99460.1"/>
    </source>
</evidence>
<evidence type="ECO:0000313" key="2">
    <source>
        <dbReference type="Proteomes" id="UP000000271"/>
    </source>
</evidence>
<dbReference type="HOGENOM" id="CLU_215681_0_0_9"/>
<dbReference type="KEGG" id="bse:Bsel_1956"/>
<dbReference type="EMBL" id="CP001791">
    <property type="protein sequence ID" value="ADH99460.1"/>
    <property type="molecule type" value="Genomic_DNA"/>
</dbReference>
<organism evidence="1 2">
    <name type="scientific">Bacillus selenitireducens (strain ATCC 700615 / DSM 15326 / MLS10)</name>
    <dbReference type="NCBI Taxonomy" id="439292"/>
    <lineage>
        <taxon>Bacteria</taxon>
        <taxon>Bacillati</taxon>
        <taxon>Bacillota</taxon>
        <taxon>Bacilli</taxon>
        <taxon>Bacillales</taxon>
        <taxon>Bacillaceae</taxon>
        <taxon>Salisediminibacterium</taxon>
    </lineage>
</organism>